<dbReference type="InterPro" id="IPR002579">
    <property type="entry name" value="Met_Sox_Rdtase_MsrB_dom"/>
</dbReference>
<evidence type="ECO:0000256" key="4">
    <source>
        <dbReference type="ARBA" id="ARBA00024679"/>
    </source>
</evidence>
<dbReference type="Proteomes" id="UP000272412">
    <property type="component" value="Unassembled WGS sequence"/>
</dbReference>
<dbReference type="PANTHER" id="PTHR42799">
    <property type="entry name" value="MITOCHONDRIAL PEPTIDE METHIONINE SULFOXIDE REDUCTASE"/>
    <property type="match status" value="1"/>
</dbReference>
<evidence type="ECO:0000256" key="1">
    <source>
        <dbReference type="ARBA" id="ARBA00008076"/>
    </source>
</evidence>
<dbReference type="Pfam" id="PF01625">
    <property type="entry name" value="PMSR"/>
    <property type="match status" value="1"/>
</dbReference>
<dbReference type="FunFam" id="2.170.150.20:FF:000003">
    <property type="entry name" value="Peptide methionine sulfoxide reductase MsrB"/>
    <property type="match status" value="1"/>
</dbReference>
<dbReference type="NCBIfam" id="NF010625">
    <property type="entry name" value="PRK14018.1"/>
    <property type="match status" value="1"/>
</dbReference>
<dbReference type="HAMAP" id="MF_01400">
    <property type="entry name" value="MsrB"/>
    <property type="match status" value="1"/>
</dbReference>
<comment type="caution">
    <text evidence="8">Lacks conserved residue(s) required for the propagation of feature annotation.</text>
</comment>
<dbReference type="HAMAP" id="MF_01401">
    <property type="entry name" value="MsrA"/>
    <property type="match status" value="1"/>
</dbReference>
<feature type="domain" description="MsrB" evidence="10">
    <location>
        <begin position="181"/>
        <end position="304"/>
    </location>
</feature>
<sequence>MTMTHTIYLAGGCFWGVEAYFRRIHGVVEAVSGYANGRTENPSYEDVCHHNTGHAEAVKVVFDDEKISLAEILQYYFRIIDPTLLNRQGNDVGEQYRTGIYYTKPDDEAAIRAALAAEQQQHAAPIVVECEPLQHFYPAEDYHQDYLGKNPNGYCHIDIRLAYKPLSADNAAPRVFSRPSESEIRAKLSDEEYYVTQQSGTERPFSHAYDHLFEPGIYVDIVSGEPLFSSADKFDSGCGWPSFAKPIVPEHITMLEDLSHNMHRIEVRSKAADSHLGHVFPDGPQALGGLRFCINGTSLRFIPLDKMDEEGYGEWKYLVEAV</sequence>
<evidence type="ECO:0000259" key="10">
    <source>
        <dbReference type="PROSITE" id="PS51790"/>
    </source>
</evidence>
<dbReference type="GO" id="GO:0033743">
    <property type="term" value="F:peptide-methionine (R)-S-oxide reductase activity"/>
    <property type="evidence" value="ECO:0007669"/>
    <property type="project" value="UniProtKB-UniRule"/>
</dbReference>
<dbReference type="GO" id="GO:0033744">
    <property type="term" value="F:L-methionine:thioredoxin-disulfide S-oxidoreductase activity"/>
    <property type="evidence" value="ECO:0007669"/>
    <property type="project" value="RHEA"/>
</dbReference>
<keyword evidence="2 8" id="KW-0560">Oxidoreductase</keyword>
<comment type="catalytic activity">
    <reaction evidence="5 9">
        <text>L-methionyl-[protein] + [thioredoxin]-disulfide + H2O = L-methionyl-(S)-S-oxide-[protein] + [thioredoxin]-dithiol</text>
        <dbReference type="Rhea" id="RHEA:14217"/>
        <dbReference type="Rhea" id="RHEA-COMP:10698"/>
        <dbReference type="Rhea" id="RHEA-COMP:10700"/>
        <dbReference type="Rhea" id="RHEA-COMP:12313"/>
        <dbReference type="Rhea" id="RHEA-COMP:12315"/>
        <dbReference type="ChEBI" id="CHEBI:15377"/>
        <dbReference type="ChEBI" id="CHEBI:16044"/>
        <dbReference type="ChEBI" id="CHEBI:29950"/>
        <dbReference type="ChEBI" id="CHEBI:44120"/>
        <dbReference type="ChEBI" id="CHEBI:50058"/>
        <dbReference type="EC" id="1.8.4.11"/>
    </reaction>
</comment>
<evidence type="ECO:0000256" key="5">
    <source>
        <dbReference type="ARBA" id="ARBA00047806"/>
    </source>
</evidence>
<name>A0A3N4MU42_9NEIS</name>
<organism evidence="11 12">
    <name type="scientific">Neisseria weixii</name>
    <dbReference type="NCBI Taxonomy" id="1853276"/>
    <lineage>
        <taxon>Bacteria</taxon>
        <taxon>Pseudomonadati</taxon>
        <taxon>Pseudomonadota</taxon>
        <taxon>Betaproteobacteria</taxon>
        <taxon>Neisseriales</taxon>
        <taxon>Neisseriaceae</taxon>
        <taxon>Neisseria</taxon>
    </lineage>
</organism>
<dbReference type="Pfam" id="PF01641">
    <property type="entry name" value="SelR"/>
    <property type="match status" value="1"/>
</dbReference>
<dbReference type="NCBIfam" id="TIGR00357">
    <property type="entry name" value="peptide-methionine (R)-S-oxide reductase MsrB"/>
    <property type="match status" value="1"/>
</dbReference>
<dbReference type="AlphaFoldDB" id="A0A3N4MU42"/>
<reference evidence="11 12" key="1">
    <citation type="submission" date="2018-11" db="EMBL/GenBank/DDBJ databases">
        <title>Neisseria weixii sp. nov. isolated from the rectal contents of plateau pika (Ochotona cruzoniae).</title>
        <authorList>
            <person name="Zhang G."/>
        </authorList>
    </citation>
    <scope>NUCLEOTIDE SEQUENCE [LARGE SCALE GENOMIC DNA]</scope>
    <source>
        <strain evidence="11 12">10009</strain>
    </source>
</reference>
<evidence type="ECO:0000256" key="9">
    <source>
        <dbReference type="HAMAP-Rule" id="MF_01401"/>
    </source>
</evidence>
<dbReference type="SUPFAM" id="SSF51316">
    <property type="entry name" value="Mss4-like"/>
    <property type="match status" value="1"/>
</dbReference>
<evidence type="ECO:0000256" key="8">
    <source>
        <dbReference type="HAMAP-Rule" id="MF_01400"/>
    </source>
</evidence>
<dbReference type="EC" id="1.8.4.12" evidence="8"/>
<comment type="function">
    <text evidence="4 9">Has an important function as a repair enzyme for proteins that have been inactivated by oxidation. Catalyzes the reversible oxidation-reduction of methionine sulfoxide in proteins to methionine.</text>
</comment>
<evidence type="ECO:0000256" key="7">
    <source>
        <dbReference type="ARBA" id="ARBA00048782"/>
    </source>
</evidence>
<comment type="catalytic activity">
    <reaction evidence="7 9">
        <text>[thioredoxin]-disulfide + L-methionine + H2O = L-methionine (S)-S-oxide + [thioredoxin]-dithiol</text>
        <dbReference type="Rhea" id="RHEA:19993"/>
        <dbReference type="Rhea" id="RHEA-COMP:10698"/>
        <dbReference type="Rhea" id="RHEA-COMP:10700"/>
        <dbReference type="ChEBI" id="CHEBI:15377"/>
        <dbReference type="ChEBI" id="CHEBI:29950"/>
        <dbReference type="ChEBI" id="CHEBI:50058"/>
        <dbReference type="ChEBI" id="CHEBI:57844"/>
        <dbReference type="ChEBI" id="CHEBI:58772"/>
        <dbReference type="EC" id="1.8.4.11"/>
    </reaction>
</comment>
<comment type="caution">
    <text evidence="11">The sequence shown here is derived from an EMBL/GenBank/DDBJ whole genome shotgun (WGS) entry which is preliminary data.</text>
</comment>
<proteinExistence type="inferred from homology"/>
<keyword evidence="3" id="KW-0511">Multifunctional enzyme</keyword>
<protein>
    <recommendedName>
        <fullName evidence="8 9">Multifunctional fusion protein</fullName>
    </recommendedName>
    <domain>
        <recommendedName>
            <fullName evidence="9">Peptide methionine sulfoxide reductase MsrA</fullName>
            <shortName evidence="9">Protein-methionine-S-oxide reductase</shortName>
            <ecNumber evidence="9">1.8.4.11</ecNumber>
        </recommendedName>
        <alternativeName>
            <fullName evidence="9">Peptide-methionine (S)-S-oxide reductase</fullName>
            <shortName evidence="9">Peptide Met(O) reductase</shortName>
        </alternativeName>
    </domain>
    <domain>
        <recommendedName>
            <fullName evidence="8">Peptide methionine sulfoxide reductase MsrB</fullName>
            <ecNumber evidence="8">1.8.4.12</ecNumber>
        </recommendedName>
        <alternativeName>
            <fullName evidence="8">Peptide-methionine (R)-S-oxide reductase</fullName>
        </alternativeName>
    </domain>
</protein>
<dbReference type="PROSITE" id="PS51790">
    <property type="entry name" value="MSRB"/>
    <property type="match status" value="1"/>
</dbReference>
<dbReference type="EC" id="1.8.4.11" evidence="9"/>
<dbReference type="Gene3D" id="3.30.1060.10">
    <property type="entry name" value="Peptide methionine sulphoxide reductase MsrA"/>
    <property type="match status" value="1"/>
</dbReference>
<accession>A0A3N4MU42</accession>
<dbReference type="GO" id="GO:0034599">
    <property type="term" value="P:cellular response to oxidative stress"/>
    <property type="evidence" value="ECO:0007669"/>
    <property type="project" value="TreeGrafter"/>
</dbReference>
<gene>
    <name evidence="8 11" type="primary">msrB</name>
    <name evidence="9" type="synonym">msrA</name>
    <name evidence="11" type="ORF">EGK74_07600</name>
</gene>
<feature type="active site" evidence="9">
    <location>
        <position position="13"/>
    </location>
</feature>
<dbReference type="InterPro" id="IPR011057">
    <property type="entry name" value="Mss4-like_sf"/>
</dbReference>
<dbReference type="SUPFAM" id="SSF55068">
    <property type="entry name" value="Peptide methionine sulfoxide reductase"/>
    <property type="match status" value="1"/>
</dbReference>
<dbReference type="OrthoDB" id="4174719at2"/>
<evidence type="ECO:0000256" key="3">
    <source>
        <dbReference type="ARBA" id="ARBA00023268"/>
    </source>
</evidence>
<dbReference type="InterPro" id="IPR002569">
    <property type="entry name" value="Met_Sox_Rdtase_MsrA_dom"/>
</dbReference>
<evidence type="ECO:0000256" key="6">
    <source>
        <dbReference type="ARBA" id="ARBA00048488"/>
    </source>
</evidence>
<dbReference type="GO" id="GO:0005737">
    <property type="term" value="C:cytoplasm"/>
    <property type="evidence" value="ECO:0007669"/>
    <property type="project" value="TreeGrafter"/>
</dbReference>
<comment type="catalytic activity">
    <reaction evidence="6 8">
        <text>L-methionyl-[protein] + [thioredoxin]-disulfide + H2O = L-methionyl-(R)-S-oxide-[protein] + [thioredoxin]-dithiol</text>
        <dbReference type="Rhea" id="RHEA:24164"/>
        <dbReference type="Rhea" id="RHEA-COMP:10698"/>
        <dbReference type="Rhea" id="RHEA-COMP:10700"/>
        <dbReference type="Rhea" id="RHEA-COMP:12313"/>
        <dbReference type="Rhea" id="RHEA-COMP:12314"/>
        <dbReference type="ChEBI" id="CHEBI:15377"/>
        <dbReference type="ChEBI" id="CHEBI:16044"/>
        <dbReference type="ChEBI" id="CHEBI:29950"/>
        <dbReference type="ChEBI" id="CHEBI:45764"/>
        <dbReference type="ChEBI" id="CHEBI:50058"/>
        <dbReference type="EC" id="1.8.4.12"/>
    </reaction>
</comment>
<feature type="active site" description="Nucleophile" evidence="8">
    <location>
        <position position="293"/>
    </location>
</feature>
<dbReference type="InterPro" id="IPR050162">
    <property type="entry name" value="MsrA_MetSO_reductase"/>
</dbReference>
<dbReference type="InterPro" id="IPR036509">
    <property type="entry name" value="Met_Sox_Rdtase_MsrA_sf"/>
</dbReference>
<evidence type="ECO:0000313" key="11">
    <source>
        <dbReference type="EMBL" id="RPD86768.1"/>
    </source>
</evidence>
<dbReference type="FunFam" id="3.30.1060.10:FF:000007">
    <property type="entry name" value="Peptide methionine sulfoxide reductase msrA/msrB"/>
    <property type="match status" value="1"/>
</dbReference>
<dbReference type="GO" id="GO:0008113">
    <property type="term" value="F:peptide-methionine (S)-S-oxide reductase activity"/>
    <property type="evidence" value="ECO:0007669"/>
    <property type="project" value="UniProtKB-UniRule"/>
</dbReference>
<dbReference type="Gene3D" id="2.170.150.20">
    <property type="entry name" value="Peptide methionine sulfoxide reductase"/>
    <property type="match status" value="1"/>
</dbReference>
<dbReference type="PANTHER" id="PTHR42799:SF2">
    <property type="entry name" value="MITOCHONDRIAL PEPTIDE METHIONINE SULFOXIDE REDUCTASE"/>
    <property type="match status" value="1"/>
</dbReference>
<evidence type="ECO:0000313" key="12">
    <source>
        <dbReference type="Proteomes" id="UP000272412"/>
    </source>
</evidence>
<dbReference type="EMBL" id="RPFL01000018">
    <property type="protein sequence ID" value="RPD86768.1"/>
    <property type="molecule type" value="Genomic_DNA"/>
</dbReference>
<dbReference type="NCBIfam" id="TIGR00401">
    <property type="entry name" value="msrA"/>
    <property type="match status" value="1"/>
</dbReference>
<evidence type="ECO:0000256" key="2">
    <source>
        <dbReference type="ARBA" id="ARBA00023002"/>
    </source>
</evidence>
<comment type="similarity">
    <text evidence="9">Belongs to the MsrA Met sulfoxide reductase family.</text>
</comment>
<comment type="similarity">
    <text evidence="8">Belongs to the MsrB Met sulfoxide reductase family.</text>
</comment>
<keyword evidence="12" id="KW-1185">Reference proteome</keyword>
<comment type="similarity">
    <text evidence="1">In the C-terminal section; belongs to the MsrB Met sulfoxide reductase family.</text>
</comment>